<reference evidence="5 6" key="1">
    <citation type="journal article" date="2021" name="Sci. Rep.">
        <title>The distribution of antibiotic resistance genes in chicken gut microbiota commensals.</title>
        <authorList>
            <person name="Juricova H."/>
            <person name="Matiasovicova J."/>
            <person name="Kubasova T."/>
            <person name="Cejkova D."/>
            <person name="Rychlik I."/>
        </authorList>
    </citation>
    <scope>NUCLEOTIDE SEQUENCE [LARGE SCALE GENOMIC DNA]</scope>
    <source>
        <strain evidence="5 6">An829</strain>
    </source>
</reference>
<sequence length="275" mass="30879">MAQPFHPTEWPVGFDPDDPNIIMQAARVDRFGELSRPPKLHSHCTGQLVVSVLGVVGLASEHWRIALPPASAIWTPPGLAHEGFIGPNSKSLYLHISPEWSAELPNEPFRIMLTPMMLAMVRHFTQIRNPFSAQSHTGRLARVLLEEIELAPQLPLNFAPLPSNPQLFHVAEKIVEHSALGWTVAQWANSIEMSERNFSRLVVRETGMSFGQWRLRLLMLTATRRLLEGDTTETVAQALGYETPSAFIAAFKRVFGMTPGRYRTEAFVTDTYPFD</sequence>
<name>A0ABS2DTB6_9BURK</name>
<dbReference type="PROSITE" id="PS01124">
    <property type="entry name" value="HTH_ARAC_FAMILY_2"/>
    <property type="match status" value="1"/>
</dbReference>
<dbReference type="SUPFAM" id="SSF51182">
    <property type="entry name" value="RmlC-like cupins"/>
    <property type="match status" value="1"/>
</dbReference>
<evidence type="ECO:0000259" key="4">
    <source>
        <dbReference type="PROSITE" id="PS01124"/>
    </source>
</evidence>
<keyword evidence="3" id="KW-0804">Transcription</keyword>
<keyword evidence="1" id="KW-0805">Transcription regulation</keyword>
<dbReference type="Pfam" id="PF12833">
    <property type="entry name" value="HTH_18"/>
    <property type="match status" value="1"/>
</dbReference>
<dbReference type="PANTHER" id="PTHR11019">
    <property type="entry name" value="HTH-TYPE TRANSCRIPTIONAL REGULATOR NIMR"/>
    <property type="match status" value="1"/>
</dbReference>
<dbReference type="InterPro" id="IPR009057">
    <property type="entry name" value="Homeodomain-like_sf"/>
</dbReference>
<proteinExistence type="predicted"/>
<evidence type="ECO:0000256" key="3">
    <source>
        <dbReference type="ARBA" id="ARBA00023163"/>
    </source>
</evidence>
<organism evidence="5 6">
    <name type="scientific">Sutterella massiliensis</name>
    <dbReference type="NCBI Taxonomy" id="1816689"/>
    <lineage>
        <taxon>Bacteria</taxon>
        <taxon>Pseudomonadati</taxon>
        <taxon>Pseudomonadota</taxon>
        <taxon>Betaproteobacteria</taxon>
        <taxon>Burkholderiales</taxon>
        <taxon>Sutterellaceae</taxon>
        <taxon>Sutterella</taxon>
    </lineage>
</organism>
<dbReference type="Gene3D" id="1.10.10.60">
    <property type="entry name" value="Homeodomain-like"/>
    <property type="match status" value="1"/>
</dbReference>
<comment type="caution">
    <text evidence="5">The sequence shown here is derived from an EMBL/GenBank/DDBJ whole genome shotgun (WGS) entry which is preliminary data.</text>
</comment>
<keyword evidence="2" id="KW-0238">DNA-binding</keyword>
<evidence type="ECO:0000256" key="1">
    <source>
        <dbReference type="ARBA" id="ARBA00023015"/>
    </source>
</evidence>
<evidence type="ECO:0000256" key="2">
    <source>
        <dbReference type="ARBA" id="ARBA00023125"/>
    </source>
</evidence>
<feature type="domain" description="HTH araC/xylS-type" evidence="4">
    <location>
        <begin position="165"/>
        <end position="265"/>
    </location>
</feature>
<dbReference type="InterPro" id="IPR018060">
    <property type="entry name" value="HTH_AraC"/>
</dbReference>
<dbReference type="Proteomes" id="UP000715095">
    <property type="component" value="Unassembled WGS sequence"/>
</dbReference>
<evidence type="ECO:0000313" key="6">
    <source>
        <dbReference type="Proteomes" id="UP000715095"/>
    </source>
</evidence>
<dbReference type="RefSeq" id="WP_205103491.1">
    <property type="nucleotide sequence ID" value="NZ_JACJJC010000013.1"/>
</dbReference>
<dbReference type="PRINTS" id="PR00032">
    <property type="entry name" value="HTHARAC"/>
</dbReference>
<accession>A0ABS2DTB6</accession>
<keyword evidence="6" id="KW-1185">Reference proteome</keyword>
<dbReference type="InterPro" id="IPR011051">
    <property type="entry name" value="RmlC_Cupin_sf"/>
</dbReference>
<evidence type="ECO:0000313" key="5">
    <source>
        <dbReference type="EMBL" id="MBM6704539.1"/>
    </source>
</evidence>
<dbReference type="SMART" id="SM00342">
    <property type="entry name" value="HTH_ARAC"/>
    <property type="match status" value="1"/>
</dbReference>
<gene>
    <name evidence="5" type="ORF">H6A60_08595</name>
</gene>
<dbReference type="PANTHER" id="PTHR11019:SF199">
    <property type="entry name" value="HTH-TYPE TRANSCRIPTIONAL REGULATOR NIMR"/>
    <property type="match status" value="1"/>
</dbReference>
<protein>
    <submittedName>
        <fullName evidence="5">Helix-turn-helix transcriptional regulator</fullName>
    </submittedName>
</protein>
<dbReference type="EMBL" id="JACJJC010000013">
    <property type="protein sequence ID" value="MBM6704539.1"/>
    <property type="molecule type" value="Genomic_DNA"/>
</dbReference>
<dbReference type="InterPro" id="IPR020449">
    <property type="entry name" value="Tscrpt_reg_AraC-type_HTH"/>
</dbReference>
<dbReference type="SUPFAM" id="SSF46689">
    <property type="entry name" value="Homeodomain-like"/>
    <property type="match status" value="2"/>
</dbReference>